<reference evidence="2" key="2">
    <citation type="submission" date="2013-12" db="EMBL/GenBank/DDBJ databases">
        <authorList>
            <person name="Yu Y."/>
            <person name="Lee S."/>
            <person name="de Baynast K."/>
            <person name="Wissotski M."/>
            <person name="Liu L."/>
            <person name="Talag J."/>
            <person name="Goicoechea J."/>
            <person name="Angelova A."/>
            <person name="Jetty R."/>
            <person name="Kudrna D."/>
            <person name="Golser W."/>
            <person name="Rivera L."/>
            <person name="Zhang J."/>
            <person name="Wing R."/>
        </authorList>
    </citation>
    <scope>NUCLEOTIDE SEQUENCE</scope>
</reference>
<dbReference type="Gramene" id="LPERR02G01950.1">
    <property type="protein sequence ID" value="LPERR02G01950.1"/>
    <property type="gene ID" value="LPERR02G01950"/>
</dbReference>
<dbReference type="InterPro" id="IPR025886">
    <property type="entry name" value="PP2-like"/>
</dbReference>
<dbReference type="Pfam" id="PF14299">
    <property type="entry name" value="PP2"/>
    <property type="match status" value="1"/>
</dbReference>
<reference evidence="1" key="3">
    <citation type="submission" date="2015-04" db="UniProtKB">
        <authorList>
            <consortium name="EnsemblPlants"/>
        </authorList>
    </citation>
    <scope>IDENTIFICATION</scope>
</reference>
<dbReference type="AlphaFoldDB" id="A0A0D9VBP1"/>
<proteinExistence type="predicted"/>
<name>A0A0D9VBP1_9ORYZ</name>
<protein>
    <submittedName>
        <fullName evidence="1">Uncharacterized protein</fullName>
    </submittedName>
</protein>
<keyword evidence="2" id="KW-1185">Reference proteome</keyword>
<evidence type="ECO:0000313" key="2">
    <source>
        <dbReference type="Proteomes" id="UP000032180"/>
    </source>
</evidence>
<evidence type="ECO:0000313" key="1">
    <source>
        <dbReference type="EnsemblPlants" id="LPERR02G01950.1"/>
    </source>
</evidence>
<sequence>MEIQLGEFYSDDGEDDDDDEVFISLVAGEGDEMKRGLFVQGIEIRFQKWRSRPNARHHEKS</sequence>
<dbReference type="EnsemblPlants" id="LPERR02G01950.1">
    <property type="protein sequence ID" value="LPERR02G01950.1"/>
    <property type="gene ID" value="LPERR02G01950"/>
</dbReference>
<reference evidence="1 2" key="1">
    <citation type="submission" date="2012-08" db="EMBL/GenBank/DDBJ databases">
        <title>Oryza genome evolution.</title>
        <authorList>
            <person name="Wing R.A."/>
        </authorList>
    </citation>
    <scope>NUCLEOTIDE SEQUENCE</scope>
</reference>
<accession>A0A0D9VBP1</accession>
<dbReference type="Proteomes" id="UP000032180">
    <property type="component" value="Chromosome 2"/>
</dbReference>
<dbReference type="HOGENOM" id="CLU_2925917_0_0_1"/>
<organism evidence="1 2">
    <name type="scientific">Leersia perrieri</name>
    <dbReference type="NCBI Taxonomy" id="77586"/>
    <lineage>
        <taxon>Eukaryota</taxon>
        <taxon>Viridiplantae</taxon>
        <taxon>Streptophyta</taxon>
        <taxon>Embryophyta</taxon>
        <taxon>Tracheophyta</taxon>
        <taxon>Spermatophyta</taxon>
        <taxon>Magnoliopsida</taxon>
        <taxon>Liliopsida</taxon>
        <taxon>Poales</taxon>
        <taxon>Poaceae</taxon>
        <taxon>BOP clade</taxon>
        <taxon>Oryzoideae</taxon>
        <taxon>Oryzeae</taxon>
        <taxon>Oryzinae</taxon>
        <taxon>Leersia</taxon>
    </lineage>
</organism>